<protein>
    <submittedName>
        <fullName evidence="2">Uncharacterized protein</fullName>
    </submittedName>
</protein>
<feature type="compositionally biased region" description="Polar residues" evidence="1">
    <location>
        <begin position="263"/>
        <end position="276"/>
    </location>
</feature>
<dbReference type="EMBL" id="JALJOT010000016">
    <property type="protein sequence ID" value="KAK9902158.1"/>
    <property type="molecule type" value="Genomic_DNA"/>
</dbReference>
<evidence type="ECO:0000313" key="2">
    <source>
        <dbReference type="EMBL" id="KAK9902158.1"/>
    </source>
</evidence>
<comment type="caution">
    <text evidence="2">The sequence shown here is derived from an EMBL/GenBank/DDBJ whole genome shotgun (WGS) entry which is preliminary data.</text>
</comment>
<accession>A0ABR2YCB2</accession>
<proteinExistence type="predicted"/>
<organism evidence="2 3">
    <name type="scientific">Coccomyxa subellipsoidea</name>
    <dbReference type="NCBI Taxonomy" id="248742"/>
    <lineage>
        <taxon>Eukaryota</taxon>
        <taxon>Viridiplantae</taxon>
        <taxon>Chlorophyta</taxon>
        <taxon>core chlorophytes</taxon>
        <taxon>Trebouxiophyceae</taxon>
        <taxon>Trebouxiophyceae incertae sedis</taxon>
        <taxon>Coccomyxaceae</taxon>
        <taxon>Coccomyxa</taxon>
    </lineage>
</organism>
<feature type="compositionally biased region" description="Basic and acidic residues" evidence="1">
    <location>
        <begin position="282"/>
        <end position="294"/>
    </location>
</feature>
<keyword evidence="3" id="KW-1185">Reference proteome</keyword>
<reference evidence="2 3" key="1">
    <citation type="journal article" date="2024" name="Nat. Commun.">
        <title>Phylogenomics reveals the evolutionary origins of lichenization in chlorophyte algae.</title>
        <authorList>
            <person name="Puginier C."/>
            <person name="Libourel C."/>
            <person name="Otte J."/>
            <person name="Skaloud P."/>
            <person name="Haon M."/>
            <person name="Grisel S."/>
            <person name="Petersen M."/>
            <person name="Berrin J.G."/>
            <person name="Delaux P.M."/>
            <person name="Dal Grande F."/>
            <person name="Keller J."/>
        </authorList>
    </citation>
    <scope>NUCLEOTIDE SEQUENCE [LARGE SCALE GENOMIC DNA]</scope>
    <source>
        <strain evidence="2 3">SAG 216-7</strain>
    </source>
</reference>
<feature type="region of interest" description="Disordered" evidence="1">
    <location>
        <begin position="252"/>
        <end position="294"/>
    </location>
</feature>
<evidence type="ECO:0000256" key="1">
    <source>
        <dbReference type="SAM" id="MobiDB-lite"/>
    </source>
</evidence>
<name>A0ABR2YCB2_9CHLO</name>
<dbReference type="Proteomes" id="UP001491310">
    <property type="component" value="Unassembled WGS sequence"/>
</dbReference>
<evidence type="ECO:0000313" key="3">
    <source>
        <dbReference type="Proteomes" id="UP001491310"/>
    </source>
</evidence>
<sequence length="294" mass="32606">MQAHLYASKSNRIVNQSFQRARNASEGQYTLSDVNIALTMAQMLRNGVPARLSSSNWPAESWIADEDQTLALLVAFLKEVGRLDEIWWPQIASIVFPDRHLDSAQLRWLTAEKAAKILAKALHSGCTQTAVTLDMHALPFLILYHLLLQMRGQAPLQAYTDACVISNRDPAQMPWAGSTEAAVCAAFPVFHSGCIYEYLWNETDDLKWAAQNGTFTLSSYLLRPQLPKSTYMRAGQQGIYVFGHAGYRSSSGYTPSRGEDDATNMSGDDYPSSSDESLGDGAVRHSMENCSIRE</sequence>
<gene>
    <name evidence="2" type="ORF">WJX75_006324</name>
</gene>